<gene>
    <name evidence="2" type="ORF">B6F84_03715</name>
</gene>
<feature type="transmembrane region" description="Helical" evidence="1">
    <location>
        <begin position="93"/>
        <end position="112"/>
    </location>
</feature>
<organism evidence="2 3">
    <name type="scientific">Acidianus manzaensis</name>
    <dbReference type="NCBI Taxonomy" id="282676"/>
    <lineage>
        <taxon>Archaea</taxon>
        <taxon>Thermoproteota</taxon>
        <taxon>Thermoprotei</taxon>
        <taxon>Sulfolobales</taxon>
        <taxon>Sulfolobaceae</taxon>
        <taxon>Acidianus</taxon>
    </lineage>
</organism>
<dbReference type="RefSeq" id="WP_148690987.1">
    <property type="nucleotide sequence ID" value="NZ_CP020477.1"/>
</dbReference>
<feature type="transmembrane region" description="Helical" evidence="1">
    <location>
        <begin position="66"/>
        <end position="87"/>
    </location>
</feature>
<evidence type="ECO:0000256" key="1">
    <source>
        <dbReference type="SAM" id="Phobius"/>
    </source>
</evidence>
<feature type="transmembrane region" description="Helical" evidence="1">
    <location>
        <begin position="33"/>
        <end position="54"/>
    </location>
</feature>
<dbReference type="EMBL" id="CP020477">
    <property type="protein sequence ID" value="ARM75225.1"/>
    <property type="molecule type" value="Genomic_DNA"/>
</dbReference>
<feature type="transmembrane region" description="Helical" evidence="1">
    <location>
        <begin position="119"/>
        <end position="139"/>
    </location>
</feature>
<keyword evidence="1" id="KW-1133">Transmembrane helix</keyword>
<proteinExistence type="predicted"/>
<dbReference type="GeneID" id="41589998"/>
<feature type="transmembrane region" description="Helical" evidence="1">
    <location>
        <begin position="7"/>
        <end position="27"/>
    </location>
</feature>
<dbReference type="Proteomes" id="UP000193404">
    <property type="component" value="Chromosome"/>
</dbReference>
<dbReference type="OrthoDB" id="37207at2157"/>
<reference evidence="2 3" key="1">
    <citation type="submission" date="2017-03" db="EMBL/GenBank/DDBJ databases">
        <title>Sulfur activation and transportation mechanism of thermophilic Archaea Acidianus manzaensis YN-25.</title>
        <authorList>
            <person name="Ma Y."/>
            <person name="Yang Y."/>
            <person name="Xia J."/>
        </authorList>
    </citation>
    <scope>NUCLEOTIDE SEQUENCE [LARGE SCALE GENOMIC DNA]</scope>
    <source>
        <strain evidence="2 3">YN-25</strain>
    </source>
</reference>
<dbReference type="AlphaFoldDB" id="A0A1W6JYA3"/>
<dbReference type="KEGG" id="aman:B6F84_03715"/>
<keyword evidence="1" id="KW-0472">Membrane</keyword>
<evidence type="ECO:0000313" key="3">
    <source>
        <dbReference type="Proteomes" id="UP000193404"/>
    </source>
</evidence>
<evidence type="ECO:0000313" key="2">
    <source>
        <dbReference type="EMBL" id="ARM75225.1"/>
    </source>
</evidence>
<feature type="transmembrane region" description="Helical" evidence="1">
    <location>
        <begin position="145"/>
        <end position="164"/>
    </location>
</feature>
<protein>
    <recommendedName>
        <fullName evidence="4">DUF308 domain-containing protein</fullName>
    </recommendedName>
</protein>
<sequence>MNFLKVGNFVSLVASLIILSALILLYINGINYAYSTVFQLIIWIIWILAIPSFLSYHKANLNKSFLMNYCAILAIVITFFGLIFLHLGEFTGIEIIFLGYILEPIAGISIFLTVWKISYIYDLMFFLGAIVFTAGLPLFLFNLGIISIIGDIVKMIGIIGLLSTNQKIVK</sequence>
<accession>A0A1W6JYA3</accession>
<name>A0A1W6JYA3_9CREN</name>
<keyword evidence="1" id="KW-0812">Transmembrane</keyword>
<evidence type="ECO:0008006" key="4">
    <source>
        <dbReference type="Google" id="ProtNLM"/>
    </source>
</evidence>
<keyword evidence="3" id="KW-1185">Reference proteome</keyword>